<dbReference type="CDD" id="cd01647">
    <property type="entry name" value="RT_LTR"/>
    <property type="match status" value="1"/>
</dbReference>
<keyword evidence="5" id="KW-0540">Nuclease</keyword>
<dbReference type="Gene3D" id="3.10.10.10">
    <property type="entry name" value="HIV Type 1 Reverse Transcriptase, subunit A, domain 1"/>
    <property type="match status" value="1"/>
</dbReference>
<reference evidence="14" key="1">
    <citation type="journal article" date="2019" name="Sci. Rep.">
        <title>Draft genome of Tanacetum cinerariifolium, the natural source of mosquito coil.</title>
        <authorList>
            <person name="Yamashiro T."/>
            <person name="Shiraishi A."/>
            <person name="Satake H."/>
            <person name="Nakayama K."/>
        </authorList>
    </citation>
    <scope>NUCLEOTIDE SEQUENCE</scope>
</reference>
<feature type="domain" description="Rieske" evidence="13">
    <location>
        <begin position="370"/>
        <end position="465"/>
    </location>
</feature>
<keyword evidence="6" id="KW-0479">Metal-binding</keyword>
<keyword evidence="3" id="KW-0548">Nucleotidyltransferase</keyword>
<dbReference type="FunFam" id="3.10.10.10:FF:000007">
    <property type="entry name" value="Retrovirus-related Pol polyprotein from transposon 17.6-like Protein"/>
    <property type="match status" value="1"/>
</dbReference>
<dbReference type="GO" id="GO:0008233">
    <property type="term" value="F:peptidase activity"/>
    <property type="evidence" value="ECO:0007669"/>
    <property type="project" value="UniProtKB-KW"/>
</dbReference>
<dbReference type="InterPro" id="IPR041588">
    <property type="entry name" value="Integrase_H2C2"/>
</dbReference>
<keyword evidence="11" id="KW-0408">Iron</keyword>
<dbReference type="InterPro" id="IPR041577">
    <property type="entry name" value="RT_RNaseH_2"/>
</dbReference>
<evidence type="ECO:0000256" key="3">
    <source>
        <dbReference type="ARBA" id="ARBA00022695"/>
    </source>
</evidence>
<evidence type="ECO:0000256" key="9">
    <source>
        <dbReference type="ARBA" id="ARBA00022918"/>
    </source>
</evidence>
<dbReference type="Gene3D" id="1.10.340.70">
    <property type="match status" value="1"/>
</dbReference>
<dbReference type="SUPFAM" id="SSF50022">
    <property type="entry name" value="ISP domain"/>
    <property type="match status" value="1"/>
</dbReference>
<keyword evidence="9 14" id="KW-0695">RNA-directed DNA polymerase</keyword>
<accession>A0A6L2K8E9</accession>
<dbReference type="GO" id="GO:0046872">
    <property type="term" value="F:metal ion binding"/>
    <property type="evidence" value="ECO:0007669"/>
    <property type="project" value="UniProtKB-KW"/>
</dbReference>
<dbReference type="InterPro" id="IPR000477">
    <property type="entry name" value="RT_dom"/>
</dbReference>
<organism evidence="14">
    <name type="scientific">Tanacetum cinerariifolium</name>
    <name type="common">Dalmatian daisy</name>
    <name type="synonym">Chrysanthemum cinerariifolium</name>
    <dbReference type="NCBI Taxonomy" id="118510"/>
    <lineage>
        <taxon>Eukaryota</taxon>
        <taxon>Viridiplantae</taxon>
        <taxon>Streptophyta</taxon>
        <taxon>Embryophyta</taxon>
        <taxon>Tracheophyta</taxon>
        <taxon>Spermatophyta</taxon>
        <taxon>Magnoliopsida</taxon>
        <taxon>eudicotyledons</taxon>
        <taxon>Gunneridae</taxon>
        <taxon>Pentapetalae</taxon>
        <taxon>asterids</taxon>
        <taxon>campanulids</taxon>
        <taxon>Asterales</taxon>
        <taxon>Asteraceae</taxon>
        <taxon>Asteroideae</taxon>
        <taxon>Anthemideae</taxon>
        <taxon>Anthemidinae</taxon>
        <taxon>Tanacetum</taxon>
    </lineage>
</organism>
<proteinExistence type="predicted"/>
<dbReference type="GO" id="GO:0051537">
    <property type="term" value="F:2 iron, 2 sulfur cluster binding"/>
    <property type="evidence" value="ECO:0007669"/>
    <property type="project" value="UniProtKB-KW"/>
</dbReference>
<dbReference type="PANTHER" id="PTHR24559">
    <property type="entry name" value="TRANSPOSON TY3-I GAG-POL POLYPROTEIN"/>
    <property type="match status" value="1"/>
</dbReference>
<dbReference type="Pfam" id="PF17919">
    <property type="entry name" value="RT_RNaseH_2"/>
    <property type="match status" value="1"/>
</dbReference>
<protein>
    <submittedName>
        <fullName evidence="14">Reverse transcriptase</fullName>
    </submittedName>
</protein>
<dbReference type="Gene3D" id="2.102.10.10">
    <property type="entry name" value="Rieske [2Fe-2S] iron-sulphur domain"/>
    <property type="match status" value="1"/>
</dbReference>
<keyword evidence="1" id="KW-0645">Protease</keyword>
<dbReference type="Pfam" id="PF17921">
    <property type="entry name" value="Integrase_H2C2"/>
    <property type="match status" value="1"/>
</dbReference>
<dbReference type="GO" id="GO:0003964">
    <property type="term" value="F:RNA-directed DNA polymerase activity"/>
    <property type="evidence" value="ECO:0007669"/>
    <property type="project" value="UniProtKB-KW"/>
</dbReference>
<evidence type="ECO:0000256" key="6">
    <source>
        <dbReference type="ARBA" id="ARBA00022723"/>
    </source>
</evidence>
<dbReference type="PROSITE" id="PS51296">
    <property type="entry name" value="RIESKE"/>
    <property type="match status" value="1"/>
</dbReference>
<dbReference type="InterPro" id="IPR043502">
    <property type="entry name" value="DNA/RNA_pol_sf"/>
</dbReference>
<evidence type="ECO:0000256" key="4">
    <source>
        <dbReference type="ARBA" id="ARBA00022714"/>
    </source>
</evidence>
<dbReference type="SUPFAM" id="SSF53098">
    <property type="entry name" value="Ribonuclease H-like"/>
    <property type="match status" value="1"/>
</dbReference>
<evidence type="ECO:0000256" key="12">
    <source>
        <dbReference type="ARBA" id="ARBA00023014"/>
    </source>
</evidence>
<gene>
    <name evidence="14" type="ORF">Tci_017676</name>
</gene>
<dbReference type="AlphaFoldDB" id="A0A6L2K8E9"/>
<dbReference type="Gene3D" id="3.30.70.270">
    <property type="match status" value="1"/>
</dbReference>
<dbReference type="EMBL" id="BKCJ010002022">
    <property type="protein sequence ID" value="GEU45698.1"/>
    <property type="molecule type" value="Genomic_DNA"/>
</dbReference>
<dbReference type="InterPro" id="IPR043128">
    <property type="entry name" value="Rev_trsase/Diguanyl_cyclase"/>
</dbReference>
<dbReference type="GO" id="GO:0006508">
    <property type="term" value="P:proteolysis"/>
    <property type="evidence" value="ECO:0007669"/>
    <property type="project" value="UniProtKB-KW"/>
</dbReference>
<evidence type="ECO:0000256" key="8">
    <source>
        <dbReference type="ARBA" id="ARBA00022801"/>
    </source>
</evidence>
<evidence type="ECO:0000256" key="2">
    <source>
        <dbReference type="ARBA" id="ARBA00022679"/>
    </source>
</evidence>
<keyword evidence="2" id="KW-0808">Transferase</keyword>
<evidence type="ECO:0000256" key="10">
    <source>
        <dbReference type="ARBA" id="ARBA00022946"/>
    </source>
</evidence>
<keyword evidence="8" id="KW-0378">Hydrolase</keyword>
<keyword evidence="7" id="KW-0255">Endonuclease</keyword>
<dbReference type="SUPFAM" id="SSF56672">
    <property type="entry name" value="DNA/RNA polymerases"/>
    <property type="match status" value="1"/>
</dbReference>
<evidence type="ECO:0000256" key="7">
    <source>
        <dbReference type="ARBA" id="ARBA00022759"/>
    </source>
</evidence>
<evidence type="ECO:0000256" key="11">
    <source>
        <dbReference type="ARBA" id="ARBA00023004"/>
    </source>
</evidence>
<dbReference type="InterPro" id="IPR053134">
    <property type="entry name" value="RNA-dir_DNA_polymerase"/>
</dbReference>
<evidence type="ECO:0000256" key="5">
    <source>
        <dbReference type="ARBA" id="ARBA00022722"/>
    </source>
</evidence>
<evidence type="ECO:0000313" key="14">
    <source>
        <dbReference type="EMBL" id="GEU45698.1"/>
    </source>
</evidence>
<dbReference type="Pfam" id="PF00078">
    <property type="entry name" value="RVT_1"/>
    <property type="match status" value="1"/>
</dbReference>
<dbReference type="InterPro" id="IPR017941">
    <property type="entry name" value="Rieske_2Fe-2S"/>
</dbReference>
<dbReference type="PANTHER" id="PTHR24559:SF450">
    <property type="entry name" value="RNA-DIRECTED DNA POLYMERASE HOMOLOG"/>
    <property type="match status" value="1"/>
</dbReference>
<dbReference type="GO" id="GO:0004519">
    <property type="term" value="F:endonuclease activity"/>
    <property type="evidence" value="ECO:0007669"/>
    <property type="project" value="UniProtKB-KW"/>
</dbReference>
<evidence type="ECO:0000256" key="1">
    <source>
        <dbReference type="ARBA" id="ARBA00022670"/>
    </source>
</evidence>
<evidence type="ECO:0000259" key="13">
    <source>
        <dbReference type="PROSITE" id="PS51296"/>
    </source>
</evidence>
<keyword evidence="10" id="KW-0809">Transit peptide</keyword>
<dbReference type="InterPro" id="IPR036922">
    <property type="entry name" value="Rieske_2Fe-2S_sf"/>
</dbReference>
<comment type="caution">
    <text evidence="14">The sequence shown here is derived from an EMBL/GenBank/DDBJ whole genome shotgun (WGS) entry which is preliminary data.</text>
</comment>
<dbReference type="InterPro" id="IPR012337">
    <property type="entry name" value="RNaseH-like_sf"/>
</dbReference>
<sequence>MCIDYRRLNNATIKDKFSIPVIEELIDELLGSQYFRKLNLRSGYHQIRMHLDDVEKTAFKTHKGHYEFLVMPFGLINAPSFQALVNSVFKAFLRKFVLVFFDDILKNGFHWFDTAQAAFDKLKQAMTEALVLKLLDFNELFILETDASYGGIGVVLQQGGHPVAYYNLEANPQSHKHYTWINGQLTRKGKLVVGNNEELRQQLLQYFHSDPSGGHSGVHATLKRITGLCYWKKLRQQVKVFVAICKKPKAWSKWVSLAEYWYNTTYHTSLKTTPYEILYSQPSPNPIAYVQERAQQRMKAIANAKRTDREYEVGQWVYLKLQPHREVPFNGLMALWKMPTWELHSDMLRSTGSSEGGTVAKDEFSNDIIASEWLKTHGPGDRTLTHGLKGDPTYLMVENNRKFATYGINVVCTHLGCIVPWNTMEKKFVCPCHESLHEVYTFNANSRVKPLELARVETDDGKVVFAP</sequence>
<keyword evidence="4" id="KW-0001">2Fe-2S</keyword>
<name>A0A6L2K8E9_TANCI</name>
<keyword evidence="12" id="KW-0411">Iron-sulfur</keyword>